<accession>K7P3F6</accession>
<dbReference type="InterPro" id="IPR044602">
    <property type="entry name" value="ATL10/ATL72-79-like"/>
</dbReference>
<dbReference type="PANTHER" id="PTHR46905">
    <property type="entry name" value="RING-H2 FINGER PROTEIN ATL78"/>
    <property type="match status" value="1"/>
</dbReference>
<evidence type="ECO:0000313" key="10">
    <source>
        <dbReference type="EMBL" id="AFB33711.1"/>
    </source>
</evidence>
<dbReference type="GO" id="GO:0016567">
    <property type="term" value="P:protein ubiquitination"/>
    <property type="evidence" value="ECO:0007669"/>
    <property type="project" value="UniProtKB-UniPathway"/>
</dbReference>
<evidence type="ECO:0000256" key="7">
    <source>
        <dbReference type="ARBA" id="ARBA00023136"/>
    </source>
</evidence>
<dbReference type="GO" id="GO:0016020">
    <property type="term" value="C:membrane"/>
    <property type="evidence" value="ECO:0007669"/>
    <property type="project" value="UniProtKB-SubCell"/>
</dbReference>
<evidence type="ECO:0000256" key="8">
    <source>
        <dbReference type="ARBA" id="ARBA00024209"/>
    </source>
</evidence>
<reference evidence="10" key="1">
    <citation type="journal article" date="2012" name="Evol. Appl.">
        <title>Contrasting patterns of nucleotide diversity for four conifers of Alpine European forests.</title>
        <authorList>
            <person name="Mosca E."/>
            <person name="Eckert A.J."/>
            <person name="Liechty J.D."/>
            <person name="Wegrzyn J.L."/>
            <person name="La Porta N."/>
            <person name="Vendramin G.G."/>
            <person name="Neale D.B."/>
        </authorList>
    </citation>
    <scope>NUCLEOTIDE SEQUENCE</scope>
    <source>
        <strain evidence="10">AcesapB08</strain>
        <tissue evidence="10">Megagametophyte</tissue>
    </source>
</reference>
<feature type="non-terminal residue" evidence="10">
    <location>
        <position position="1"/>
    </location>
</feature>
<evidence type="ECO:0000256" key="3">
    <source>
        <dbReference type="ARBA" id="ARBA00022692"/>
    </source>
</evidence>
<evidence type="ECO:0000256" key="1">
    <source>
        <dbReference type="ARBA" id="ARBA00004167"/>
    </source>
</evidence>
<evidence type="ECO:0000256" key="9">
    <source>
        <dbReference type="SAM" id="Phobius"/>
    </source>
</evidence>
<comment type="subcellular location">
    <subcellularLocation>
        <location evidence="1">Membrane</location>
        <topology evidence="1">Single-pass membrane protein</topology>
    </subcellularLocation>
</comment>
<name>K7P3F6_LARDC</name>
<evidence type="ECO:0008006" key="11">
    <source>
        <dbReference type="Google" id="ProtNLM"/>
    </source>
</evidence>
<feature type="transmembrane region" description="Helical" evidence="9">
    <location>
        <begin position="50"/>
        <end position="71"/>
    </location>
</feature>
<keyword evidence="4" id="KW-0479">Metal-binding</keyword>
<organism evidence="10">
    <name type="scientific">Larix decidua</name>
    <name type="common">European larch</name>
    <dbReference type="NCBI Taxonomy" id="71402"/>
    <lineage>
        <taxon>Eukaryota</taxon>
        <taxon>Viridiplantae</taxon>
        <taxon>Streptophyta</taxon>
        <taxon>Embryophyta</taxon>
        <taxon>Tracheophyta</taxon>
        <taxon>Spermatophyta</taxon>
        <taxon>Pinopsida</taxon>
        <taxon>Pinidae</taxon>
        <taxon>Conifers I</taxon>
        <taxon>Pinales</taxon>
        <taxon>Pinaceae</taxon>
        <taxon>Larix</taxon>
    </lineage>
</organism>
<dbReference type="AlphaFoldDB" id="K7P3F6"/>
<sequence>ESSKMSVLNFPYLSAGRKLLASIPAPSPMREEHTERSSTYVNEGTLNSDLAVILAAMVCALICMLGLNSLLRCVLCFRRRMGADSPNEVAIRQANTGLKKAAMKELPIVVYTSASKLPPGLATDCPICLAEFGEGEKV</sequence>
<keyword evidence="5" id="KW-0862">Zinc</keyword>
<dbReference type="PANTHER" id="PTHR46905:SF7">
    <property type="entry name" value="RING-H2 FINGER PROTEIN ATL78"/>
    <property type="match status" value="1"/>
</dbReference>
<dbReference type="UniPathway" id="UPA00143"/>
<dbReference type="GO" id="GO:0016740">
    <property type="term" value="F:transferase activity"/>
    <property type="evidence" value="ECO:0007669"/>
    <property type="project" value="UniProtKB-KW"/>
</dbReference>
<evidence type="ECO:0000256" key="6">
    <source>
        <dbReference type="ARBA" id="ARBA00022989"/>
    </source>
</evidence>
<feature type="non-terminal residue" evidence="10">
    <location>
        <position position="138"/>
    </location>
</feature>
<evidence type="ECO:0000256" key="5">
    <source>
        <dbReference type="ARBA" id="ARBA00022833"/>
    </source>
</evidence>
<comment type="similarity">
    <text evidence="8">Belongs to the RING-type zinc finger family. ATL subfamily.</text>
</comment>
<dbReference type="EMBL" id="JQ442230">
    <property type="protein sequence ID" value="AFB33711.1"/>
    <property type="molecule type" value="Genomic_DNA"/>
</dbReference>
<keyword evidence="6 9" id="KW-1133">Transmembrane helix</keyword>
<evidence type="ECO:0000256" key="4">
    <source>
        <dbReference type="ARBA" id="ARBA00022723"/>
    </source>
</evidence>
<keyword evidence="7 9" id="KW-0472">Membrane</keyword>
<proteinExistence type="inferred from homology"/>
<keyword evidence="3 9" id="KW-0812">Transmembrane</keyword>
<dbReference type="GO" id="GO:0046872">
    <property type="term" value="F:metal ion binding"/>
    <property type="evidence" value="ECO:0007669"/>
    <property type="project" value="UniProtKB-KW"/>
</dbReference>
<evidence type="ECO:0000256" key="2">
    <source>
        <dbReference type="ARBA" id="ARBA00022679"/>
    </source>
</evidence>
<protein>
    <recommendedName>
        <fullName evidence="11">RING-type domain-containing protein</fullName>
    </recommendedName>
</protein>
<keyword evidence="2" id="KW-0808">Transferase</keyword>
<gene>
    <name evidence="10" type="ORF">2_89_01</name>
</gene>